<feature type="region of interest" description="Disordered" evidence="2">
    <location>
        <begin position="927"/>
        <end position="977"/>
    </location>
</feature>
<feature type="region of interest" description="Disordered" evidence="2">
    <location>
        <begin position="321"/>
        <end position="352"/>
    </location>
</feature>
<evidence type="ECO:0000256" key="1">
    <source>
        <dbReference type="SAM" id="Coils"/>
    </source>
</evidence>
<evidence type="ECO:0000256" key="2">
    <source>
        <dbReference type="SAM" id="MobiDB-lite"/>
    </source>
</evidence>
<dbReference type="InterPro" id="IPR003604">
    <property type="entry name" value="Matrin/U1-like-C_Znf_C2H2"/>
</dbReference>
<comment type="caution">
    <text evidence="4">The sequence shown here is derived from an EMBL/GenBank/DDBJ whole genome shotgun (WGS) entry which is preliminary data.</text>
</comment>
<reference evidence="4 5" key="1">
    <citation type="submission" date="2024-04" db="EMBL/GenBank/DDBJ databases">
        <title>Tritrichomonas musculus Genome.</title>
        <authorList>
            <person name="Alves-Ferreira E."/>
            <person name="Grigg M."/>
            <person name="Lorenzi H."/>
            <person name="Galac M."/>
        </authorList>
    </citation>
    <scope>NUCLEOTIDE SEQUENCE [LARGE SCALE GENOMIC DNA]</scope>
    <source>
        <strain evidence="4 5">EAF2021</strain>
    </source>
</reference>
<feature type="compositionally biased region" description="Basic and acidic residues" evidence="2">
    <location>
        <begin position="940"/>
        <end position="962"/>
    </location>
</feature>
<name>A0ABR2JT43_9EUKA</name>
<evidence type="ECO:0000259" key="3">
    <source>
        <dbReference type="SMART" id="SM00451"/>
    </source>
</evidence>
<feature type="domain" description="U1-type" evidence="3">
    <location>
        <begin position="246"/>
        <end position="280"/>
    </location>
</feature>
<gene>
    <name evidence="4" type="ORF">M9Y10_044677</name>
</gene>
<feature type="compositionally biased region" description="Low complexity" evidence="2">
    <location>
        <begin position="64"/>
        <end position="84"/>
    </location>
</feature>
<dbReference type="Proteomes" id="UP001470230">
    <property type="component" value="Unassembled WGS sequence"/>
</dbReference>
<proteinExistence type="predicted"/>
<protein>
    <recommendedName>
        <fullName evidence="3">U1-type domain-containing protein</fullName>
    </recommendedName>
</protein>
<evidence type="ECO:0000313" key="4">
    <source>
        <dbReference type="EMBL" id="KAK8882037.1"/>
    </source>
</evidence>
<feature type="region of interest" description="Disordered" evidence="2">
    <location>
        <begin position="735"/>
        <end position="765"/>
    </location>
</feature>
<feature type="region of interest" description="Disordered" evidence="2">
    <location>
        <begin position="64"/>
        <end position="129"/>
    </location>
</feature>
<sequence length="977" mass="116085">MNENVKNFLITPSQEIIRTQSQSFTSKKKSCGSCYGNFFQFSEIPEINIDPYLNPQKRNILTSTSAQNSTHNSTHNSAHNSSHNSAHESTRGSRRSSRNQSRAESDVEDHDLNNKLTYENEKNDEIDNTPVDVGNLTLSSLFDLTIQGKFLPRKSDLFESKNPHETKNLVDSEPPKNPLVILVALDSPKKPLYKEVDYSAIRPKPFNYRDYNGSVFTEPPNDIIKAIEITKAQIKHPELMRQEMTEGSIFCEICQVFLSDHDEAETHRQSETHIQNLNNYDINKMMIEINDFCAKIDEKRELKHQLKQQQLNLNLEQPEAVDNISSFQSPKTEKHRRRHRSVENSPSENDKREKLFEKAKNETDNINGENLEIINTDIQNQNIEQIEREKQEMERIEREKQEIERIEREKQEMERIEREKQEMERIEREEQEMERIEKEKQESERIKREKQEMERIEREKQEMERIEREKQEIERIEKEKQEAERIKREKQEMERIEREKQEMERIEREEQEMERIEREKQEAERIKREKQEMERIERERLEAERVERERQKAEKIQKEKIEKERIERERKEAERQRREAERLEREIKEKEKIEKEKEKKKENQNSFYQNLLLLQARNQPQKQEEVKNEKLIHNSEEIPNKKNYLEENQRELKSEVPQIQLNQITTENTQTENGLNTKQNIMINQEQQIESPQKQINRSPNYISNIIKEINLSPSQKQNNDQNIAIISKQKEDKQLNIPLPNLDDIDNENNQNVHDPSQKEQENSSYLPHFDASLVMPPHLSYAYQHFHQNDYNYTYNPSVFSSPPRIRHKFDIYSNEGLIQPRINIDSLTELSPQKQVDNYLNETNAMKEIIEQPSPYNSESMKSSEVDSLSDLLDSEVSTLQSELDADIPNLDDDNDEYETIDEKYYTDYFSNTSESFAYSASSYLSDDSSQRNIRLTKSDDSKGNLKTQDSDSTDKENSSQDENNEPDINAFIF</sequence>
<feature type="compositionally biased region" description="Basic and acidic residues" evidence="2">
    <location>
        <begin position="101"/>
        <end position="125"/>
    </location>
</feature>
<accession>A0ABR2JT43</accession>
<keyword evidence="1" id="KW-0175">Coiled coil</keyword>
<keyword evidence="5" id="KW-1185">Reference proteome</keyword>
<organism evidence="4 5">
    <name type="scientific">Tritrichomonas musculus</name>
    <dbReference type="NCBI Taxonomy" id="1915356"/>
    <lineage>
        <taxon>Eukaryota</taxon>
        <taxon>Metamonada</taxon>
        <taxon>Parabasalia</taxon>
        <taxon>Tritrichomonadida</taxon>
        <taxon>Tritrichomonadidae</taxon>
        <taxon>Tritrichomonas</taxon>
    </lineage>
</organism>
<dbReference type="EMBL" id="JAPFFF010000009">
    <property type="protein sequence ID" value="KAK8882037.1"/>
    <property type="molecule type" value="Genomic_DNA"/>
</dbReference>
<evidence type="ECO:0000313" key="5">
    <source>
        <dbReference type="Proteomes" id="UP001470230"/>
    </source>
</evidence>
<feature type="region of interest" description="Disordered" evidence="2">
    <location>
        <begin position="413"/>
        <end position="468"/>
    </location>
</feature>
<feature type="coiled-coil region" evidence="1">
    <location>
        <begin position="289"/>
        <end position="316"/>
    </location>
</feature>
<dbReference type="SMART" id="SM00451">
    <property type="entry name" value="ZnF_U1"/>
    <property type="match status" value="1"/>
</dbReference>
<feature type="region of interest" description="Disordered" evidence="2">
    <location>
        <begin position="481"/>
        <end position="604"/>
    </location>
</feature>
<feature type="compositionally biased region" description="Basic and acidic residues" evidence="2">
    <location>
        <begin position="481"/>
        <end position="603"/>
    </location>
</feature>